<evidence type="ECO:0000256" key="1">
    <source>
        <dbReference type="ARBA" id="ARBA00004127"/>
    </source>
</evidence>
<dbReference type="Pfam" id="PF00361">
    <property type="entry name" value="Proton_antipo_M"/>
    <property type="match status" value="1"/>
</dbReference>
<feature type="transmembrane region" description="Helical" evidence="6">
    <location>
        <begin position="500"/>
        <end position="524"/>
    </location>
</feature>
<dbReference type="InterPro" id="IPR018393">
    <property type="entry name" value="NADHpl_OxRdtase_5_subgr"/>
</dbReference>
<keyword evidence="3 6" id="KW-1133">Transmembrane helix</keyword>
<dbReference type="GO" id="GO:0003954">
    <property type="term" value="F:NADH dehydrogenase activity"/>
    <property type="evidence" value="ECO:0007669"/>
    <property type="project" value="TreeGrafter"/>
</dbReference>
<feature type="domain" description="NADH-Ubiquinone oxidoreductase (complex I) chain 5 N-terminal" evidence="8">
    <location>
        <begin position="67"/>
        <end position="117"/>
    </location>
</feature>
<feature type="domain" description="NADH:quinone oxidoreductase/Mrp antiporter transmembrane" evidence="7">
    <location>
        <begin position="133"/>
        <end position="424"/>
    </location>
</feature>
<evidence type="ECO:0000256" key="5">
    <source>
        <dbReference type="RuleBase" id="RU000320"/>
    </source>
</evidence>
<feature type="transmembrane region" description="Helical" evidence="6">
    <location>
        <begin position="279"/>
        <end position="300"/>
    </location>
</feature>
<feature type="transmembrane region" description="Helical" evidence="6">
    <location>
        <begin position="374"/>
        <end position="394"/>
    </location>
</feature>
<dbReference type="PRINTS" id="PR01434">
    <property type="entry name" value="NADHDHGNASE5"/>
</dbReference>
<dbReference type="NCBIfam" id="TIGR01974">
    <property type="entry name" value="NDH_I_L"/>
    <property type="match status" value="1"/>
</dbReference>
<dbReference type="EMBL" id="PXXU01000029">
    <property type="protein sequence ID" value="PSJ17022.1"/>
    <property type="molecule type" value="Genomic_DNA"/>
</dbReference>
<evidence type="ECO:0000259" key="7">
    <source>
        <dbReference type="Pfam" id="PF00361"/>
    </source>
</evidence>
<comment type="caution">
    <text evidence="9">The sequence shown here is derived from an EMBL/GenBank/DDBJ whole genome shotgun (WGS) entry which is preliminary data.</text>
</comment>
<dbReference type="GO" id="GO:0008137">
    <property type="term" value="F:NADH dehydrogenase (ubiquinone) activity"/>
    <property type="evidence" value="ECO:0007669"/>
    <property type="project" value="InterPro"/>
</dbReference>
<dbReference type="Gene3D" id="1.20.5.2700">
    <property type="match status" value="1"/>
</dbReference>
<dbReference type="GO" id="GO:0015990">
    <property type="term" value="P:electron transport coupled proton transport"/>
    <property type="evidence" value="ECO:0007669"/>
    <property type="project" value="TreeGrafter"/>
</dbReference>
<evidence type="ECO:0000256" key="6">
    <source>
        <dbReference type="SAM" id="Phobius"/>
    </source>
</evidence>
<accession>A0A2P7NU71</accession>
<name>A0A2P7NU71_9PROT</name>
<dbReference type="PRINTS" id="PR01435">
    <property type="entry name" value="NPOXDRDTASE5"/>
</dbReference>
<feature type="transmembrane region" description="Helical" evidence="6">
    <location>
        <begin position="31"/>
        <end position="51"/>
    </location>
</feature>
<dbReference type="InterPro" id="IPR003945">
    <property type="entry name" value="NU5C-like"/>
</dbReference>
<dbReference type="InterPro" id="IPR001516">
    <property type="entry name" value="Proton_antipo_N"/>
</dbReference>
<feature type="transmembrane region" description="Helical" evidence="6">
    <location>
        <begin position="249"/>
        <end position="267"/>
    </location>
</feature>
<comment type="subcellular location">
    <subcellularLocation>
        <location evidence="1">Endomembrane system</location>
        <topology evidence="1">Multi-pass membrane protein</topology>
    </subcellularLocation>
    <subcellularLocation>
        <location evidence="5">Membrane</location>
        <topology evidence="5">Multi-pass membrane protein</topology>
    </subcellularLocation>
</comment>
<dbReference type="RefSeq" id="WP_106707191.1">
    <property type="nucleotide sequence ID" value="NZ_PXXU01000029.1"/>
</dbReference>
<evidence type="ECO:0000313" key="9">
    <source>
        <dbReference type="EMBL" id="PSJ17022.1"/>
    </source>
</evidence>
<feature type="transmembrane region" description="Helical" evidence="6">
    <location>
        <begin position="414"/>
        <end position="437"/>
    </location>
</feature>
<organism evidence="9 10">
    <name type="scientific">Nitrosomonas supralitoralis</name>
    <dbReference type="NCBI Taxonomy" id="2116706"/>
    <lineage>
        <taxon>Bacteria</taxon>
        <taxon>Pseudomonadati</taxon>
        <taxon>Pseudomonadota</taxon>
        <taxon>Betaproteobacteria</taxon>
        <taxon>Nitrosomonadales</taxon>
        <taxon>Nitrosomonadaceae</taxon>
        <taxon>Nitrosomonas</taxon>
    </lineage>
</organism>
<evidence type="ECO:0000256" key="3">
    <source>
        <dbReference type="ARBA" id="ARBA00022989"/>
    </source>
</evidence>
<dbReference type="OrthoDB" id="9811798at2"/>
<feature type="transmembrane region" description="Helical" evidence="6">
    <location>
        <begin position="116"/>
        <end position="133"/>
    </location>
</feature>
<feature type="transmembrane region" description="Helical" evidence="6">
    <location>
        <begin position="458"/>
        <end position="480"/>
    </location>
</feature>
<keyword evidence="2 5" id="KW-0812">Transmembrane</keyword>
<feature type="transmembrane region" description="Helical" evidence="6">
    <location>
        <begin position="307"/>
        <end position="329"/>
    </location>
</feature>
<dbReference type="PANTHER" id="PTHR42829:SF2">
    <property type="entry name" value="NADH-UBIQUINONE OXIDOREDUCTASE CHAIN 5"/>
    <property type="match status" value="1"/>
</dbReference>
<feature type="transmembrane region" description="Helical" evidence="6">
    <location>
        <begin position="84"/>
        <end position="104"/>
    </location>
</feature>
<feature type="transmembrane region" description="Helical" evidence="6">
    <location>
        <begin position="624"/>
        <end position="644"/>
    </location>
</feature>
<evidence type="ECO:0000259" key="8">
    <source>
        <dbReference type="Pfam" id="PF00662"/>
    </source>
</evidence>
<dbReference type="Pfam" id="PF00662">
    <property type="entry name" value="Proton_antipo_N"/>
    <property type="match status" value="1"/>
</dbReference>
<protein>
    <submittedName>
        <fullName evidence="9">NADH-quinone oxidoreductase subunit L</fullName>
    </submittedName>
</protein>
<evidence type="ECO:0000256" key="2">
    <source>
        <dbReference type="ARBA" id="ARBA00022692"/>
    </source>
</evidence>
<sequence>MNQFLWLIPGAPLLSALIIALLGGLLQRRHLAILATCAAAIAFLVVLLTWLTGAATSQPLQQTLYTWIAVGNWRPTIGFILDRLALVMVSVVSGVGLLIHIYSITFMSEDSDQRRYYFFLNLFLAGMLILVLADNLLLLYLGWELVGLCSFALIGFWYREPMRASAGRKAFITTRIGDMSLAIGIFLLYNQFNDLSLSYLLENATAQWETSSQLATLTALLILGGAIGKSAQLPLQVWLPDAMAGPSPVSALIHAATMVTAGVYLIARTYPLFELAPHVQWSVAAIGTLTIVYGASAALAQNDFKRVLAYSTISQVGYMFLALGCGAYALALFHLVTHAFFKSLLFLVAGTVIHTNGNEHNIHNLGKLGNHPPLVHWTFLIGAASLAGFPLITAGFYSKEAILTASWSAPAGPLLWTFAAFGVLLTSVYIFRVYFLVFQGSRSSASKPSISSSMTWPLLILALLSLIGGLVEFPVGWPASHQWSAWLEDEFRLAVHPPLGIAYSLQFITSLLSLIGIGLALVLVRREQAGHSLTKIIFLRTGWGFDALYQTMLIHPYFSLARFLKATDALLVEGILHKMTQACLSLASACRSSVEHGVLDKSINGLLAGFRFGYARLSATQNGLLSRYALMISTGAVFLLSYWLW</sequence>
<feature type="transmembrane region" description="Helical" evidence="6">
    <location>
        <begin position="139"/>
        <end position="158"/>
    </location>
</feature>
<dbReference type="NCBIfam" id="NF005141">
    <property type="entry name" value="PRK06590.1"/>
    <property type="match status" value="1"/>
</dbReference>
<dbReference type="GO" id="GO:0042773">
    <property type="term" value="P:ATP synthesis coupled electron transport"/>
    <property type="evidence" value="ECO:0007669"/>
    <property type="project" value="InterPro"/>
</dbReference>
<feature type="transmembrane region" description="Helical" evidence="6">
    <location>
        <begin position="6"/>
        <end position="26"/>
    </location>
</feature>
<evidence type="ECO:0000256" key="4">
    <source>
        <dbReference type="ARBA" id="ARBA00023136"/>
    </source>
</evidence>
<dbReference type="Proteomes" id="UP000241912">
    <property type="component" value="Unassembled WGS sequence"/>
</dbReference>
<reference evidence="9 10" key="1">
    <citation type="submission" date="2018-03" db="EMBL/GenBank/DDBJ databases">
        <title>Draft genome of Nitrosomonas supralitoralis APG5.</title>
        <authorList>
            <person name="Urakawa H."/>
            <person name="Lopez J.V."/>
        </authorList>
    </citation>
    <scope>NUCLEOTIDE SEQUENCE [LARGE SCALE GENOMIC DNA]</scope>
    <source>
        <strain evidence="9 10">APG5</strain>
    </source>
</reference>
<dbReference type="GO" id="GO:0012505">
    <property type="term" value="C:endomembrane system"/>
    <property type="evidence" value="ECO:0007669"/>
    <property type="project" value="UniProtKB-SubCell"/>
</dbReference>
<keyword evidence="4 6" id="KW-0472">Membrane</keyword>
<proteinExistence type="predicted"/>
<gene>
    <name evidence="9" type="ORF">C7H79_10320</name>
</gene>
<evidence type="ECO:0000313" key="10">
    <source>
        <dbReference type="Proteomes" id="UP000241912"/>
    </source>
</evidence>
<dbReference type="PANTHER" id="PTHR42829">
    <property type="entry name" value="NADH-UBIQUINONE OXIDOREDUCTASE CHAIN 5"/>
    <property type="match status" value="1"/>
</dbReference>
<dbReference type="GO" id="GO:0016020">
    <property type="term" value="C:membrane"/>
    <property type="evidence" value="ECO:0007669"/>
    <property type="project" value="UniProtKB-SubCell"/>
</dbReference>
<keyword evidence="10" id="KW-1185">Reference proteome</keyword>
<feature type="transmembrane region" description="Helical" evidence="6">
    <location>
        <begin position="170"/>
        <end position="190"/>
    </location>
</feature>
<dbReference type="InterPro" id="IPR001750">
    <property type="entry name" value="ND/Mrp_TM"/>
</dbReference>
<dbReference type="AlphaFoldDB" id="A0A2P7NU71"/>